<keyword evidence="4 6" id="KW-0472">Membrane</keyword>
<dbReference type="GO" id="GO:0015171">
    <property type="term" value="F:amino acid transmembrane transporter activity"/>
    <property type="evidence" value="ECO:0007669"/>
    <property type="project" value="TreeGrafter"/>
</dbReference>
<dbReference type="AlphaFoldDB" id="F0W3C2"/>
<feature type="transmembrane region" description="Helical" evidence="6">
    <location>
        <begin position="409"/>
        <end position="429"/>
    </location>
</feature>
<dbReference type="EMBL" id="FR824057">
    <property type="protein sequence ID" value="CCA15565.1"/>
    <property type="molecule type" value="Genomic_DNA"/>
</dbReference>
<accession>F0W3C2</accession>
<feature type="transmembrane region" description="Helical" evidence="6">
    <location>
        <begin position="261"/>
        <end position="281"/>
    </location>
</feature>
<dbReference type="InterPro" id="IPR002293">
    <property type="entry name" value="AA/rel_permease1"/>
</dbReference>
<protein>
    <submittedName>
        <fullName evidence="7">Uncharacterized protein AlNc14C12G1499</fullName>
    </submittedName>
</protein>
<evidence type="ECO:0000256" key="4">
    <source>
        <dbReference type="ARBA" id="ARBA00023136"/>
    </source>
</evidence>
<proteinExistence type="predicted"/>
<evidence type="ECO:0000256" key="5">
    <source>
        <dbReference type="SAM" id="MobiDB-lite"/>
    </source>
</evidence>
<feature type="transmembrane region" description="Helical" evidence="6">
    <location>
        <begin position="202"/>
        <end position="224"/>
    </location>
</feature>
<comment type="subcellular location">
    <subcellularLocation>
        <location evidence="1">Membrane</location>
        <topology evidence="1">Multi-pass membrane protein</topology>
    </subcellularLocation>
</comment>
<evidence type="ECO:0000256" key="2">
    <source>
        <dbReference type="ARBA" id="ARBA00022692"/>
    </source>
</evidence>
<feature type="transmembrane region" description="Helical" evidence="6">
    <location>
        <begin position="475"/>
        <end position="500"/>
    </location>
</feature>
<feature type="transmembrane region" description="Helical" evidence="6">
    <location>
        <begin position="512"/>
        <end position="532"/>
    </location>
</feature>
<evidence type="ECO:0000313" key="7">
    <source>
        <dbReference type="EMBL" id="CCA15565.1"/>
    </source>
</evidence>
<evidence type="ECO:0000256" key="6">
    <source>
        <dbReference type="SAM" id="Phobius"/>
    </source>
</evidence>
<feature type="region of interest" description="Disordered" evidence="5">
    <location>
        <begin position="33"/>
        <end position="60"/>
    </location>
</feature>
<dbReference type="Gene3D" id="1.20.1740.10">
    <property type="entry name" value="Amino acid/polyamine transporter I"/>
    <property type="match status" value="1"/>
</dbReference>
<reference evidence="7" key="2">
    <citation type="submission" date="2011-02" db="EMBL/GenBank/DDBJ databases">
        <authorList>
            <person name="MacLean D."/>
        </authorList>
    </citation>
    <scope>NUCLEOTIDE SEQUENCE</scope>
</reference>
<evidence type="ECO:0000256" key="3">
    <source>
        <dbReference type="ARBA" id="ARBA00022989"/>
    </source>
</evidence>
<evidence type="ECO:0000256" key="1">
    <source>
        <dbReference type="ARBA" id="ARBA00004141"/>
    </source>
</evidence>
<dbReference type="PANTHER" id="PTHR43243:SF11">
    <property type="entry name" value="AMINO ACID PERMEASE_ SLC12A DOMAIN-CONTAINING PROTEIN"/>
    <property type="match status" value="1"/>
</dbReference>
<name>F0W3C2_9STRA</name>
<dbReference type="HOGENOM" id="CLU_012451_1_0_1"/>
<reference evidence="7" key="1">
    <citation type="journal article" date="2011" name="PLoS Biol.">
        <title>Gene gain and loss during evolution of obligate parasitism in the white rust pathogen of Arabidopsis thaliana.</title>
        <authorList>
            <person name="Kemen E."/>
            <person name="Gardiner A."/>
            <person name="Schultz-Larsen T."/>
            <person name="Kemen A.C."/>
            <person name="Balmuth A.L."/>
            <person name="Robert-Seilaniantz A."/>
            <person name="Bailey K."/>
            <person name="Holub E."/>
            <person name="Studholme D.J."/>
            <person name="Maclean D."/>
            <person name="Jones J.D."/>
        </authorList>
    </citation>
    <scope>NUCLEOTIDE SEQUENCE</scope>
</reference>
<dbReference type="GO" id="GO:0016020">
    <property type="term" value="C:membrane"/>
    <property type="evidence" value="ECO:0007669"/>
    <property type="project" value="UniProtKB-SubCell"/>
</dbReference>
<organism evidence="7">
    <name type="scientific">Albugo laibachii Nc14</name>
    <dbReference type="NCBI Taxonomy" id="890382"/>
    <lineage>
        <taxon>Eukaryota</taxon>
        <taxon>Sar</taxon>
        <taxon>Stramenopiles</taxon>
        <taxon>Oomycota</taxon>
        <taxon>Peronosporomycetes</taxon>
        <taxon>Albuginales</taxon>
        <taxon>Albuginaceae</taxon>
        <taxon>Albugo</taxon>
    </lineage>
</organism>
<feature type="transmembrane region" description="Helical" evidence="6">
    <location>
        <begin position="538"/>
        <end position="556"/>
    </location>
</feature>
<keyword evidence="2 6" id="KW-0812">Transmembrane</keyword>
<gene>
    <name evidence="7" type="primary">AlNc14C12G1499</name>
    <name evidence="7" type="ORF">ALNC14_017080</name>
</gene>
<feature type="transmembrane region" description="Helical" evidence="6">
    <location>
        <begin position="450"/>
        <end position="469"/>
    </location>
</feature>
<keyword evidence="3 6" id="KW-1133">Transmembrane helix</keyword>
<sequence length="752" mass="83499">MRKTSSRLNGSNIFAECGTDALKMEELRVELLSSQHTSGSKNLRHRHEPNDSIPSEPSSSPVIRNFRIRARFQPIETAPQRPGFSSFVPLWMYPPNGSTQDIYLSGHEIQEYCQDQKKHQKSTHSLSEWPSTAICGNDILASVLYSSGIVASKSGKLMPIAQLLVSVVLYFFRYIYEEAVTAIPLNGGSYNVLLNTTSKRTAAIAATLGIISYLATGVVSATSAVQYLNTQVEVSIVWSTILLLSFFAGISILGIGESAMIALVIFVFHVVTLTLLSVLCAKHVIAKTPGIFWDNVNTAYPSIDIAGTMFQGNFWTAIFFGYSSAMLGITGFETSAQFIEQQQPCVFRKTLRNMWLFATVFNFTLSCLALAVLPLGGAGGIISNKDVVLALMAHKCGGRFLSTWVSLDAFVVLAGGVLTSYVGIIGLARRLAYDRVLPEFFTHENSYRHTNHNIIISFYLLQSSLVLLLNADATILAGVFTFAFLGVMALFAFGCMLLKLKREDIPRDVSAPWWYCIFGLCMVLVGLCGNLLGDPAILTYFSIYFIVFAAIVFIMLDRTFLLRVLLFALQRICPSTEIYSRSSICDRLTPHAKVERTGAKGGQTIVRALKTIHSPPIVFYCKYPDLSIINKAILYVRRNEQTHTLRIVHICPEVPNSPSETAKKQDVRVLAGRLQDFREMVAMFDVIYPKLTIDFVSVQISGSMLTNGLLYPDVVQYLSHHLTIPLNMMFIRQPRTKDIHKITALGIRVITK</sequence>
<dbReference type="Pfam" id="PF13520">
    <property type="entry name" value="AA_permease_2"/>
    <property type="match status" value="1"/>
</dbReference>
<dbReference type="PANTHER" id="PTHR43243">
    <property type="entry name" value="INNER MEMBRANE TRANSPORTER YGJI-RELATED"/>
    <property type="match status" value="1"/>
</dbReference>
<feature type="transmembrane region" description="Helical" evidence="6">
    <location>
        <begin position="355"/>
        <end position="382"/>
    </location>
</feature>
<feature type="transmembrane region" description="Helical" evidence="6">
    <location>
        <begin position="236"/>
        <end position="255"/>
    </location>
</feature>